<reference evidence="1 2" key="1">
    <citation type="submission" date="2020-02" db="EMBL/GenBank/DDBJ databases">
        <title>Whole genome sequence of Halogeometricum borinquense strain wsp4.</title>
        <authorList>
            <person name="Verma D.K."/>
            <person name="Gopal K."/>
            <person name="Prasad E.S."/>
        </authorList>
    </citation>
    <scope>NUCLEOTIDE SEQUENCE [LARGE SCALE GENOMIC DNA]</scope>
    <source>
        <strain evidence="2">wsp4</strain>
    </source>
</reference>
<dbReference type="Proteomes" id="UP000465846">
    <property type="component" value="Chromosome"/>
</dbReference>
<evidence type="ECO:0000313" key="1">
    <source>
        <dbReference type="EMBL" id="QIB75314.1"/>
    </source>
</evidence>
<dbReference type="AlphaFoldDB" id="A0A6C0UIC0"/>
<dbReference type="GeneID" id="44080550"/>
<dbReference type="RefSeq" id="WP_163487094.1">
    <property type="nucleotide sequence ID" value="NZ_CP048739.1"/>
</dbReference>
<proteinExistence type="predicted"/>
<name>A0A6C0UIC0_9EURY</name>
<protein>
    <submittedName>
        <fullName evidence="1">Uncharacterized protein</fullName>
    </submittedName>
</protein>
<dbReference type="EMBL" id="CP048739">
    <property type="protein sequence ID" value="QIB75314.1"/>
    <property type="molecule type" value="Genomic_DNA"/>
</dbReference>
<gene>
    <name evidence="1" type="ORF">G3I44_14075</name>
</gene>
<accession>A0A6C0UIC0</accession>
<sequence>MPTFLVLNDCEPEDFYDEDDAGRSDAEKVAYNTHRYIHEHLGNQASGVALVTNQQLHDRFEAAWNGERDASSRV</sequence>
<organism evidence="1 2">
    <name type="scientific">Halogeometricum borinquense</name>
    <dbReference type="NCBI Taxonomy" id="60847"/>
    <lineage>
        <taxon>Archaea</taxon>
        <taxon>Methanobacteriati</taxon>
        <taxon>Methanobacteriota</taxon>
        <taxon>Stenosarchaea group</taxon>
        <taxon>Halobacteria</taxon>
        <taxon>Halobacteriales</taxon>
        <taxon>Haloferacaceae</taxon>
        <taxon>Halogeometricum</taxon>
    </lineage>
</organism>
<evidence type="ECO:0000313" key="2">
    <source>
        <dbReference type="Proteomes" id="UP000465846"/>
    </source>
</evidence>